<reference evidence="4" key="1">
    <citation type="journal article" date="2014" name="Int. J. Syst. Evol. Microbiol.">
        <title>Complete genome sequence of Corynebacterium casei LMG S-19264T (=DSM 44701T), isolated from a smear-ripened cheese.</title>
        <authorList>
            <consortium name="US DOE Joint Genome Institute (JGI-PGF)"/>
            <person name="Walter F."/>
            <person name="Albersmeier A."/>
            <person name="Kalinowski J."/>
            <person name="Ruckert C."/>
        </authorList>
    </citation>
    <scope>NUCLEOTIDE SEQUENCE</scope>
    <source>
        <strain evidence="4">CGMCC 1.7081</strain>
    </source>
</reference>
<keyword evidence="5" id="KW-1185">Reference proteome</keyword>
<reference evidence="4" key="2">
    <citation type="submission" date="2020-09" db="EMBL/GenBank/DDBJ databases">
        <authorList>
            <person name="Sun Q."/>
            <person name="Zhou Y."/>
        </authorList>
    </citation>
    <scope>NUCLEOTIDE SEQUENCE</scope>
    <source>
        <strain evidence="4">CGMCC 1.7081</strain>
    </source>
</reference>
<evidence type="ECO:0000256" key="2">
    <source>
        <dbReference type="ARBA" id="ARBA00012737"/>
    </source>
</evidence>
<evidence type="ECO:0000256" key="3">
    <source>
        <dbReference type="ARBA" id="ARBA00048741"/>
    </source>
</evidence>
<accession>A0A8J3H6K5</accession>
<dbReference type="EC" id="6.3.5.4" evidence="2"/>
<dbReference type="InterPro" id="IPR051786">
    <property type="entry name" value="ASN_synthetase/amidase"/>
</dbReference>
<comment type="catalytic activity">
    <reaction evidence="3">
        <text>L-aspartate + L-glutamine + ATP + H2O = L-asparagine + L-glutamate + AMP + diphosphate + H(+)</text>
        <dbReference type="Rhea" id="RHEA:12228"/>
        <dbReference type="ChEBI" id="CHEBI:15377"/>
        <dbReference type="ChEBI" id="CHEBI:15378"/>
        <dbReference type="ChEBI" id="CHEBI:29985"/>
        <dbReference type="ChEBI" id="CHEBI:29991"/>
        <dbReference type="ChEBI" id="CHEBI:30616"/>
        <dbReference type="ChEBI" id="CHEBI:33019"/>
        <dbReference type="ChEBI" id="CHEBI:58048"/>
        <dbReference type="ChEBI" id="CHEBI:58359"/>
        <dbReference type="ChEBI" id="CHEBI:456215"/>
        <dbReference type="EC" id="6.3.5.4"/>
    </reaction>
</comment>
<gene>
    <name evidence="4" type="ORF">GCM10010961_12900</name>
</gene>
<dbReference type="InterPro" id="IPR014729">
    <property type="entry name" value="Rossmann-like_a/b/a_fold"/>
</dbReference>
<dbReference type="SUPFAM" id="SSF56235">
    <property type="entry name" value="N-terminal nucleophile aminohydrolases (Ntn hydrolases)"/>
    <property type="match status" value="1"/>
</dbReference>
<dbReference type="Proteomes" id="UP000611500">
    <property type="component" value="Unassembled WGS sequence"/>
</dbReference>
<evidence type="ECO:0000313" key="4">
    <source>
        <dbReference type="EMBL" id="GHG85665.1"/>
    </source>
</evidence>
<protein>
    <recommendedName>
        <fullName evidence="2">asparagine synthase (glutamine-hydrolyzing)</fullName>
        <ecNumber evidence="2">6.3.5.4</ecNumber>
    </recommendedName>
</protein>
<dbReference type="PANTHER" id="PTHR43284">
    <property type="entry name" value="ASPARAGINE SYNTHETASE (GLUTAMINE-HYDROLYZING)"/>
    <property type="match status" value="1"/>
</dbReference>
<evidence type="ECO:0000256" key="1">
    <source>
        <dbReference type="ARBA" id="ARBA00005187"/>
    </source>
</evidence>
<proteinExistence type="predicted"/>
<dbReference type="InterPro" id="IPR029055">
    <property type="entry name" value="Ntn_hydrolases_N"/>
</dbReference>
<dbReference type="GO" id="GO:0004066">
    <property type="term" value="F:asparagine synthase (glutamine-hydrolyzing) activity"/>
    <property type="evidence" value="ECO:0007669"/>
    <property type="project" value="UniProtKB-EC"/>
</dbReference>
<dbReference type="Gene3D" id="3.40.50.620">
    <property type="entry name" value="HUPs"/>
    <property type="match status" value="1"/>
</dbReference>
<dbReference type="PANTHER" id="PTHR43284:SF1">
    <property type="entry name" value="ASPARAGINE SYNTHETASE"/>
    <property type="match status" value="1"/>
</dbReference>
<comment type="caution">
    <text evidence="4">The sequence shown here is derived from an EMBL/GenBank/DDBJ whole genome shotgun (WGS) entry which is preliminary data.</text>
</comment>
<organism evidence="4 5">
    <name type="scientific">Pseudodonghicola xiamenensis</name>
    <dbReference type="NCBI Taxonomy" id="337702"/>
    <lineage>
        <taxon>Bacteria</taxon>
        <taxon>Pseudomonadati</taxon>
        <taxon>Pseudomonadota</taxon>
        <taxon>Alphaproteobacteria</taxon>
        <taxon>Rhodobacterales</taxon>
        <taxon>Paracoccaceae</taxon>
        <taxon>Pseudodonghicola</taxon>
    </lineage>
</organism>
<comment type="pathway">
    <text evidence="1">Amino-acid biosynthesis; L-asparagine biosynthesis; L-asparagine from L-aspartate (L-Gln route): step 1/1.</text>
</comment>
<sequence>MRPQATLELSVNFTVPAEGWPIYRKAPPHIRLAWDDGRAQMHGKPDCKLGRPVPGRAGLPEEGVFAWWHWDGAGLEAGVDPLGFYSLFLYQKGEEVALSPSILQLIAEGADPELDERALAVFYRLGMFVNGDTPFRYIKVLPPGGVFRWRDGRAEQPQDHSFIPRVQQISRAEAVEGIVTLARDSVGRILDDWDQPVLLPLSGGRDSRHILLAMDHLGQRPELCVSFQNAAMRVDPDAQSARALCERMGVAHKILGKPRMRPQDLLRCQVLNSLCSDEHMQMLALHDFLFGGPWAVLDGIAGDILTNPDDDAEGHMRHAERGDYAAIARDMMDGHARVISKPGYPDGPGSRYAPGRRDEAIAYVGDCIARYGEAADPYQAWWFWNRTRREIGFVSSSIFGSAQAVFCPFLAPDYVRFGLSLPYAVTRDQQLHNQALAKAYPAYADVPFSEGIAPVYGAGSLALKLGMVVKGVALLLRLKPQHPLAEALGYLRGDAVLKRRPGEVLQLHHLILSGLDATLARELLALGPRYAAYGRRNEVLDSFVPA</sequence>
<name>A0A8J3H6K5_9RHOB</name>
<dbReference type="AlphaFoldDB" id="A0A8J3H6K5"/>
<dbReference type="SUPFAM" id="SSF52402">
    <property type="entry name" value="Adenine nucleotide alpha hydrolases-like"/>
    <property type="match status" value="1"/>
</dbReference>
<evidence type="ECO:0000313" key="5">
    <source>
        <dbReference type="Proteomes" id="UP000611500"/>
    </source>
</evidence>
<dbReference type="EMBL" id="BNAP01000003">
    <property type="protein sequence ID" value="GHG85665.1"/>
    <property type="molecule type" value="Genomic_DNA"/>
</dbReference>